<keyword evidence="2" id="KW-1185">Reference proteome</keyword>
<name>A0A0U5L2F0_9GAMM</name>
<dbReference type="AlphaFoldDB" id="A0A0U5L2F0"/>
<evidence type="ECO:0000313" key="1">
    <source>
        <dbReference type="EMBL" id="CUU24922.1"/>
    </source>
</evidence>
<sequence>MQQQQIQRPILFRRIKKDSLSCPLGKRSLID</sequence>
<reference evidence="2" key="1">
    <citation type="submission" date="2015-11" db="EMBL/GenBank/DDBJ databases">
        <authorList>
            <person name="Blom J."/>
        </authorList>
    </citation>
    <scope>NUCLEOTIDE SEQUENCE [LARGE SCALE GENOMIC DNA]</scope>
</reference>
<dbReference type="PATRIC" id="fig|1619313.3.peg.2797"/>
<protein>
    <submittedName>
        <fullName evidence="1">Uncharacterized protein</fullName>
    </submittedName>
</protein>
<organism evidence="1 2">
    <name type="scientific">Duffyella gerundensis</name>
    <dbReference type="NCBI Taxonomy" id="1619313"/>
    <lineage>
        <taxon>Bacteria</taxon>
        <taxon>Pseudomonadati</taxon>
        <taxon>Pseudomonadota</taxon>
        <taxon>Gammaproteobacteria</taxon>
        <taxon>Enterobacterales</taxon>
        <taxon>Erwiniaceae</taxon>
        <taxon>Duffyella</taxon>
    </lineage>
</organism>
<gene>
    <name evidence="1" type="ORF">EM595_2691</name>
</gene>
<dbReference type="Proteomes" id="UP000059419">
    <property type="component" value="Chromosome 1"/>
</dbReference>
<accession>A0A0U5L2F0</accession>
<proteinExistence type="predicted"/>
<evidence type="ECO:0000313" key="2">
    <source>
        <dbReference type="Proteomes" id="UP000059419"/>
    </source>
</evidence>
<dbReference type="KEGG" id="ege:EM595_2691"/>
<dbReference type="EMBL" id="LN907827">
    <property type="protein sequence ID" value="CUU24922.1"/>
    <property type="molecule type" value="Genomic_DNA"/>
</dbReference>